<dbReference type="NCBIfam" id="TIGR00229">
    <property type="entry name" value="sensory_box"/>
    <property type="match status" value="1"/>
</dbReference>
<dbReference type="GO" id="GO:0006355">
    <property type="term" value="P:regulation of DNA-templated transcription"/>
    <property type="evidence" value="ECO:0007669"/>
    <property type="project" value="InterPro"/>
</dbReference>
<name>A0A3B0U7N6_9ZZZZ</name>
<sequence>MWKDIEKNEQYLRDFFNYAPVGFHVFGPDRLIVDINQAELDMVGYQREEIVGKKKWSDLILPDQKNMFKQHWKILSKGEKVSHYNYTLKHKSGVLVYVVLYATARFNDQGKIINTRGIVVDVTPRKEIEKSLKISKQTIKEQQSAFKEKSLALNDILTKIEIEKRKMKQNIFTNMENCIFPVLKQLKRKLSSTNQRKINVIENNLQQLTSAFGEKISDYRIKLTPREIEIANMVKNGFSTHEIAEDLSVSLRTVENHRNHLRKKLNISKKKVSLSSYLQSLE</sequence>
<dbReference type="InterPro" id="IPR036388">
    <property type="entry name" value="WH-like_DNA-bd_sf"/>
</dbReference>
<dbReference type="CDD" id="cd06170">
    <property type="entry name" value="LuxR_C_like"/>
    <property type="match status" value="1"/>
</dbReference>
<feature type="domain" description="PAC" evidence="8">
    <location>
        <begin position="82"/>
        <end position="134"/>
    </location>
</feature>
<feature type="domain" description="HTH luxR-type" evidence="6">
    <location>
        <begin position="216"/>
        <end position="282"/>
    </location>
</feature>
<dbReference type="PROSITE" id="PS00622">
    <property type="entry name" value="HTH_LUXR_1"/>
    <property type="match status" value="1"/>
</dbReference>
<dbReference type="PROSITE" id="PS50043">
    <property type="entry name" value="HTH_LUXR_2"/>
    <property type="match status" value="1"/>
</dbReference>
<dbReference type="EMBL" id="UOEN01000342">
    <property type="protein sequence ID" value="VAW16794.1"/>
    <property type="molecule type" value="Genomic_DNA"/>
</dbReference>
<dbReference type="PRINTS" id="PR00038">
    <property type="entry name" value="HTHLUXR"/>
</dbReference>
<keyword evidence="3" id="KW-0597">Phosphoprotein</keyword>
<dbReference type="SMART" id="SM00091">
    <property type="entry name" value="PAS"/>
    <property type="match status" value="1"/>
</dbReference>
<dbReference type="InterPro" id="IPR013655">
    <property type="entry name" value="PAS_fold_3"/>
</dbReference>
<dbReference type="Gene3D" id="1.10.10.10">
    <property type="entry name" value="Winged helix-like DNA-binding domain superfamily/Winged helix DNA-binding domain"/>
    <property type="match status" value="1"/>
</dbReference>
<dbReference type="CDD" id="cd00130">
    <property type="entry name" value="PAS"/>
    <property type="match status" value="1"/>
</dbReference>
<dbReference type="SMART" id="SM00086">
    <property type="entry name" value="PAC"/>
    <property type="match status" value="1"/>
</dbReference>
<dbReference type="PANTHER" id="PTHR43304:SF1">
    <property type="entry name" value="PAC DOMAIN-CONTAINING PROTEIN"/>
    <property type="match status" value="1"/>
</dbReference>
<evidence type="ECO:0000313" key="9">
    <source>
        <dbReference type="EMBL" id="VAW16794.1"/>
    </source>
</evidence>
<keyword evidence="5" id="KW-0418">Kinase</keyword>
<keyword evidence="4" id="KW-0808">Transferase</keyword>
<dbReference type="GO" id="GO:0004673">
    <property type="term" value="F:protein histidine kinase activity"/>
    <property type="evidence" value="ECO:0007669"/>
    <property type="project" value="UniProtKB-EC"/>
</dbReference>
<dbReference type="InterPro" id="IPR000014">
    <property type="entry name" value="PAS"/>
</dbReference>
<dbReference type="InterPro" id="IPR016032">
    <property type="entry name" value="Sig_transdc_resp-reg_C-effctor"/>
</dbReference>
<comment type="catalytic activity">
    <reaction evidence="1">
        <text>ATP + protein L-histidine = ADP + protein N-phospho-L-histidine.</text>
        <dbReference type="EC" id="2.7.13.3"/>
    </reaction>
</comment>
<evidence type="ECO:0000256" key="5">
    <source>
        <dbReference type="ARBA" id="ARBA00022777"/>
    </source>
</evidence>
<organism evidence="9">
    <name type="scientific">hydrothermal vent metagenome</name>
    <dbReference type="NCBI Taxonomy" id="652676"/>
    <lineage>
        <taxon>unclassified sequences</taxon>
        <taxon>metagenomes</taxon>
        <taxon>ecological metagenomes</taxon>
    </lineage>
</organism>
<dbReference type="PROSITE" id="PS50112">
    <property type="entry name" value="PAS"/>
    <property type="match status" value="1"/>
</dbReference>
<dbReference type="InterPro" id="IPR000792">
    <property type="entry name" value="Tscrpt_reg_LuxR_C"/>
</dbReference>
<dbReference type="AlphaFoldDB" id="A0A3B0U7N6"/>
<dbReference type="InterPro" id="IPR000700">
    <property type="entry name" value="PAS-assoc_C"/>
</dbReference>
<reference evidence="9" key="1">
    <citation type="submission" date="2018-06" db="EMBL/GenBank/DDBJ databases">
        <authorList>
            <person name="Zhirakovskaya E."/>
        </authorList>
    </citation>
    <scope>NUCLEOTIDE SEQUENCE</scope>
</reference>
<dbReference type="InterPro" id="IPR001610">
    <property type="entry name" value="PAC"/>
</dbReference>
<evidence type="ECO:0000259" key="6">
    <source>
        <dbReference type="PROSITE" id="PS50043"/>
    </source>
</evidence>
<dbReference type="PANTHER" id="PTHR43304">
    <property type="entry name" value="PHYTOCHROME-LIKE PROTEIN CPH1"/>
    <property type="match status" value="1"/>
</dbReference>
<evidence type="ECO:0000259" key="7">
    <source>
        <dbReference type="PROSITE" id="PS50112"/>
    </source>
</evidence>
<gene>
    <name evidence="9" type="ORF">MNBD_BACTEROID05-384</name>
</gene>
<dbReference type="EC" id="2.7.13.3" evidence="2"/>
<accession>A0A3B0U7N6</accession>
<evidence type="ECO:0000259" key="8">
    <source>
        <dbReference type="PROSITE" id="PS50113"/>
    </source>
</evidence>
<dbReference type="Gene3D" id="3.30.450.20">
    <property type="entry name" value="PAS domain"/>
    <property type="match status" value="1"/>
</dbReference>
<feature type="domain" description="PAS" evidence="7">
    <location>
        <begin position="8"/>
        <end position="79"/>
    </location>
</feature>
<dbReference type="SUPFAM" id="SSF55785">
    <property type="entry name" value="PYP-like sensor domain (PAS domain)"/>
    <property type="match status" value="1"/>
</dbReference>
<evidence type="ECO:0000256" key="3">
    <source>
        <dbReference type="ARBA" id="ARBA00022553"/>
    </source>
</evidence>
<dbReference type="InterPro" id="IPR052162">
    <property type="entry name" value="Sensor_kinase/Photoreceptor"/>
</dbReference>
<evidence type="ECO:0000256" key="4">
    <source>
        <dbReference type="ARBA" id="ARBA00022679"/>
    </source>
</evidence>
<dbReference type="SMART" id="SM00421">
    <property type="entry name" value="HTH_LUXR"/>
    <property type="match status" value="1"/>
</dbReference>
<dbReference type="PROSITE" id="PS50113">
    <property type="entry name" value="PAC"/>
    <property type="match status" value="1"/>
</dbReference>
<protein>
    <recommendedName>
        <fullName evidence="2">histidine kinase</fullName>
        <ecNumber evidence="2">2.7.13.3</ecNumber>
    </recommendedName>
</protein>
<dbReference type="GO" id="GO:0003677">
    <property type="term" value="F:DNA binding"/>
    <property type="evidence" value="ECO:0007669"/>
    <property type="project" value="InterPro"/>
</dbReference>
<dbReference type="Pfam" id="PF08447">
    <property type="entry name" value="PAS_3"/>
    <property type="match status" value="1"/>
</dbReference>
<dbReference type="Pfam" id="PF00196">
    <property type="entry name" value="GerE"/>
    <property type="match status" value="1"/>
</dbReference>
<proteinExistence type="predicted"/>
<evidence type="ECO:0000256" key="1">
    <source>
        <dbReference type="ARBA" id="ARBA00000085"/>
    </source>
</evidence>
<dbReference type="SUPFAM" id="SSF46894">
    <property type="entry name" value="C-terminal effector domain of the bipartite response regulators"/>
    <property type="match status" value="1"/>
</dbReference>
<evidence type="ECO:0000256" key="2">
    <source>
        <dbReference type="ARBA" id="ARBA00012438"/>
    </source>
</evidence>
<dbReference type="InterPro" id="IPR035965">
    <property type="entry name" value="PAS-like_dom_sf"/>
</dbReference>